<evidence type="ECO:0000256" key="1">
    <source>
        <dbReference type="SAM" id="SignalP"/>
    </source>
</evidence>
<dbReference type="Pfam" id="PF13115">
    <property type="entry name" value="YtkA"/>
    <property type="match status" value="1"/>
</dbReference>
<dbReference type="EMBL" id="CP045652">
    <property type="protein sequence ID" value="QGA26993.1"/>
    <property type="molecule type" value="Genomic_DNA"/>
</dbReference>
<protein>
    <recommendedName>
        <fullName evidence="2">YtkA-like domain-containing protein</fullName>
    </recommendedName>
</protein>
<evidence type="ECO:0000313" key="4">
    <source>
        <dbReference type="Proteomes" id="UP000326921"/>
    </source>
</evidence>
<gene>
    <name evidence="3" type="ORF">GFH32_11985</name>
</gene>
<evidence type="ECO:0000313" key="3">
    <source>
        <dbReference type="EMBL" id="QGA26993.1"/>
    </source>
</evidence>
<feature type="domain" description="YtkA-like" evidence="2">
    <location>
        <begin position="159"/>
        <end position="240"/>
    </location>
</feature>
<organism evidence="3 4">
    <name type="scientific">Sphingobacterium zhuxiongii</name>
    <dbReference type="NCBI Taxonomy" id="2662364"/>
    <lineage>
        <taxon>Bacteria</taxon>
        <taxon>Pseudomonadati</taxon>
        <taxon>Bacteroidota</taxon>
        <taxon>Sphingobacteriia</taxon>
        <taxon>Sphingobacteriales</taxon>
        <taxon>Sphingobacteriaceae</taxon>
        <taxon>Sphingobacterium</taxon>
    </lineage>
</organism>
<keyword evidence="4" id="KW-1185">Reference proteome</keyword>
<keyword evidence="1" id="KW-0732">Signal</keyword>
<sequence>MKKLSYLLILSLSIILLGSCSKDDAVIEPENNKILIAKATLSDKGEISILGDKELSIGYQKVYIQFKKNGQLQSSGNLSFSPIMDMGTMTHGAPSSVLKYTATTKSFEAYVVFTMSSGESGSWALKFQVNGEEVSVPVVVKAAATGNVPVKTVTASNGKRYVLALVQPTAPKTGMNELEVMVFLRETMFSFPEQNGLTFDFNPQMTSMNHGSPNNEAPVGLGNGRYKGKVNFTMTGDWRLFFNLKEGNTELAKDVFLDILF</sequence>
<reference evidence="3 4" key="1">
    <citation type="submission" date="2019-10" db="EMBL/GenBank/DDBJ databases">
        <authorList>
            <person name="Dong K."/>
        </authorList>
    </citation>
    <scope>NUCLEOTIDE SEQUENCE [LARGE SCALE GENOMIC DNA]</scope>
    <source>
        <strain evidence="4">dk4302</strain>
    </source>
</reference>
<feature type="chain" id="PRO_5024788793" description="YtkA-like domain-containing protein" evidence="1">
    <location>
        <begin position="26"/>
        <end position="261"/>
    </location>
</feature>
<dbReference type="AlphaFoldDB" id="A0A5Q0QBQ8"/>
<dbReference type="KEGG" id="sphe:GFH32_11985"/>
<feature type="signal peptide" evidence="1">
    <location>
        <begin position="1"/>
        <end position="25"/>
    </location>
</feature>
<dbReference type="RefSeq" id="WP_153511835.1">
    <property type="nucleotide sequence ID" value="NZ_CP045652.1"/>
</dbReference>
<dbReference type="Proteomes" id="UP000326921">
    <property type="component" value="Chromosome"/>
</dbReference>
<proteinExistence type="predicted"/>
<dbReference type="PROSITE" id="PS51257">
    <property type="entry name" value="PROKAR_LIPOPROTEIN"/>
    <property type="match status" value="1"/>
</dbReference>
<evidence type="ECO:0000259" key="2">
    <source>
        <dbReference type="Pfam" id="PF13115"/>
    </source>
</evidence>
<accession>A0A5Q0QBQ8</accession>
<dbReference type="InterPro" id="IPR032693">
    <property type="entry name" value="YtkA-like_dom"/>
</dbReference>
<name>A0A5Q0QBQ8_9SPHI</name>